<protein>
    <recommendedName>
        <fullName evidence="1">Aminotransferase class I/classII large domain-containing protein</fullName>
    </recommendedName>
</protein>
<dbReference type="InterPro" id="IPR015422">
    <property type="entry name" value="PyrdxlP-dep_Trfase_small"/>
</dbReference>
<organism evidence="2">
    <name type="scientific">marine metagenome</name>
    <dbReference type="NCBI Taxonomy" id="408172"/>
    <lineage>
        <taxon>unclassified sequences</taxon>
        <taxon>metagenomes</taxon>
        <taxon>ecological metagenomes</taxon>
    </lineage>
</organism>
<dbReference type="InterPro" id="IPR015421">
    <property type="entry name" value="PyrdxlP-dep_Trfase_major"/>
</dbReference>
<dbReference type="PANTHER" id="PTHR43510:SF1">
    <property type="entry name" value="AMINOTRANSFERASE FUNCTION, HYPOTHETICAL (EUROFUNG)"/>
    <property type="match status" value="1"/>
</dbReference>
<evidence type="ECO:0000313" key="2">
    <source>
        <dbReference type="EMBL" id="SVB64793.1"/>
    </source>
</evidence>
<proteinExistence type="predicted"/>
<accession>A0A382FRD8</accession>
<dbReference type="EMBL" id="UINC01051074">
    <property type="protein sequence ID" value="SVB64793.1"/>
    <property type="molecule type" value="Genomic_DNA"/>
</dbReference>
<dbReference type="InterPro" id="IPR004839">
    <property type="entry name" value="Aminotransferase_I/II_large"/>
</dbReference>
<evidence type="ECO:0000259" key="1">
    <source>
        <dbReference type="Pfam" id="PF00155"/>
    </source>
</evidence>
<feature type="domain" description="Aminotransferase class I/classII large" evidence="1">
    <location>
        <begin position="32"/>
        <end position="357"/>
    </location>
</feature>
<dbReference type="AlphaFoldDB" id="A0A382FRD8"/>
<dbReference type="Pfam" id="PF00155">
    <property type="entry name" value="Aminotran_1_2"/>
    <property type="match status" value="1"/>
</dbReference>
<dbReference type="Gene3D" id="3.90.1150.10">
    <property type="entry name" value="Aspartate Aminotransferase, domain 1"/>
    <property type="match status" value="1"/>
</dbReference>
<dbReference type="GO" id="GO:0030170">
    <property type="term" value="F:pyridoxal phosphate binding"/>
    <property type="evidence" value="ECO:0007669"/>
    <property type="project" value="InterPro"/>
</dbReference>
<dbReference type="SUPFAM" id="SSF53383">
    <property type="entry name" value="PLP-dependent transferases"/>
    <property type="match status" value="1"/>
</dbReference>
<sequence length="375" mass="41932">MKFKTFELERNMSVWENAVDYNLSESGVHPLTLKDVLTPEELEEISGMELYYTEANGTVLLRETVAAMYPGSTPDHVLITNGSAEANFLCTMTLLEPGDELIYMVPNYLQIGTLASSIGVEVKEIRLRPELNWQMDLDELNSLVTPKTKMIAVCTPNNPTGAIMSAESMAEVRRMADEHDLYLLSDEVYRGAELSGVESPTVYSGRKKDIVNSGLSKAYRLPGLRLGWSVTDPDTIWELWKLHDYTTISLGLVSDTVASKVLQPDRRKELLAGTHQFLNTNLAILTEWIESQDGLFSFTPPEAAAITFPKYHLDISSIELIEKIRDEKSVLIMPGKWFGVEQHVRIGYGTPPELLKKGLALMGETFNSMREPVPA</sequence>
<name>A0A382FRD8_9ZZZZ</name>
<dbReference type="InterPro" id="IPR015424">
    <property type="entry name" value="PyrdxlP-dep_Trfase"/>
</dbReference>
<dbReference type="CDD" id="cd00609">
    <property type="entry name" value="AAT_like"/>
    <property type="match status" value="1"/>
</dbReference>
<dbReference type="PANTHER" id="PTHR43510">
    <property type="entry name" value="AMINOTRANSFERASE FUNCTION, HYPOTHETICAL (EUROFUNG)"/>
    <property type="match status" value="1"/>
</dbReference>
<dbReference type="Gene3D" id="3.40.640.10">
    <property type="entry name" value="Type I PLP-dependent aspartate aminotransferase-like (Major domain)"/>
    <property type="match status" value="1"/>
</dbReference>
<gene>
    <name evidence="2" type="ORF">METZ01_LOCUS217647</name>
</gene>
<reference evidence="2" key="1">
    <citation type="submission" date="2018-05" db="EMBL/GenBank/DDBJ databases">
        <authorList>
            <person name="Lanie J.A."/>
            <person name="Ng W.-L."/>
            <person name="Kazmierczak K.M."/>
            <person name="Andrzejewski T.M."/>
            <person name="Davidsen T.M."/>
            <person name="Wayne K.J."/>
            <person name="Tettelin H."/>
            <person name="Glass J.I."/>
            <person name="Rusch D."/>
            <person name="Podicherti R."/>
            <person name="Tsui H.-C.T."/>
            <person name="Winkler M.E."/>
        </authorList>
    </citation>
    <scope>NUCLEOTIDE SEQUENCE</scope>
</reference>